<keyword evidence="2" id="KW-1185">Reference proteome</keyword>
<gene>
    <name evidence="1" type="ORF">HOP59_20500</name>
</gene>
<accession>A0ABS9AY30</accession>
<comment type="caution">
    <text evidence="1">The sequence shown here is derived from an EMBL/GenBank/DDBJ whole genome shotgun (WGS) entry which is preliminary data.</text>
</comment>
<dbReference type="Pfam" id="PF12294">
    <property type="entry name" value="DUF3626"/>
    <property type="match status" value="2"/>
</dbReference>
<organism evidence="1 2">
    <name type="scientific">Billgrantia aerodenitrificans</name>
    <dbReference type="NCBI Taxonomy" id="2733483"/>
    <lineage>
        <taxon>Bacteria</taxon>
        <taxon>Pseudomonadati</taxon>
        <taxon>Pseudomonadota</taxon>
        <taxon>Gammaproteobacteria</taxon>
        <taxon>Oceanospirillales</taxon>
        <taxon>Halomonadaceae</taxon>
        <taxon>Billgrantia</taxon>
    </lineage>
</organism>
<name>A0ABS9AY30_9GAMM</name>
<dbReference type="InterPro" id="IPR022074">
    <property type="entry name" value="DUF3626"/>
</dbReference>
<dbReference type="RefSeq" id="WP_234255434.1">
    <property type="nucleotide sequence ID" value="NZ_JABFTV010000013.1"/>
</dbReference>
<protein>
    <submittedName>
        <fullName evidence="1">DUF3626 domain-containing protein</fullName>
    </submittedName>
</protein>
<sequence length="315" mass="34693">MTKEALPSLRTAVNGVAGCRIQGSLMADEMDTNNTLGALSEPQSKCIDFFRKNGCGRVVADTLEVTINFHPDRLTSTGMPLLAAINLDGVLKSQFETRTSNGGLTAFPGGARWIWESCAFKGAYDSCEPSARPKYGALNYKKLASGGSPRFGSSYFKLRPTLLDRVTFCYPESFFGPRGYGAGRHVGHLIEMADSDERDPLDHYIEAHVHGVIDIHEDVQAVVLDPSYKNTEVQKLANELPFATSWHAGFRLSTDAMSQHPGFRGHEIVKAGQEIAVDGWLTPEIIGRAVNEEVMDAQKLKKVWHYLARFGDQNL</sequence>
<reference evidence="1 2" key="1">
    <citation type="journal article" date="2021" name="Front. Microbiol.">
        <title>Aerobic Denitrification and Heterotrophic Sulfur Oxidation in the Genus Halomonas Revealed by Six Novel Species Characterizations and Genome-Based Analysis.</title>
        <authorList>
            <person name="Wang L."/>
            <person name="Shao Z."/>
        </authorList>
    </citation>
    <scope>NUCLEOTIDE SEQUENCE [LARGE SCALE GENOMIC DNA]</scope>
    <source>
        <strain evidence="1 2">MCCC 1A11058</strain>
    </source>
</reference>
<dbReference type="Proteomes" id="UP001320272">
    <property type="component" value="Unassembled WGS sequence"/>
</dbReference>
<proteinExistence type="predicted"/>
<evidence type="ECO:0000313" key="2">
    <source>
        <dbReference type="Proteomes" id="UP001320272"/>
    </source>
</evidence>
<dbReference type="EMBL" id="JABFTV010000013">
    <property type="protein sequence ID" value="MCE8026512.1"/>
    <property type="molecule type" value="Genomic_DNA"/>
</dbReference>
<evidence type="ECO:0000313" key="1">
    <source>
        <dbReference type="EMBL" id="MCE8026512.1"/>
    </source>
</evidence>